<dbReference type="PRINTS" id="PR00114">
    <property type="entry name" value="STPHPHTASE"/>
</dbReference>
<reference evidence="8 9" key="1">
    <citation type="submission" date="2009-11" db="EMBL/GenBank/DDBJ databases">
        <title>Annotation of Allomyces macrogynus ATCC 38327.</title>
        <authorList>
            <consortium name="The Broad Institute Genome Sequencing Platform"/>
            <person name="Russ C."/>
            <person name="Cuomo C."/>
            <person name="Burger G."/>
            <person name="Gray M.W."/>
            <person name="Holland P.W.H."/>
            <person name="King N."/>
            <person name="Lang F.B.F."/>
            <person name="Roger A.J."/>
            <person name="Ruiz-Trillo I."/>
            <person name="Young S.K."/>
            <person name="Zeng Q."/>
            <person name="Gargeya S."/>
            <person name="Fitzgerald M."/>
            <person name="Haas B."/>
            <person name="Abouelleil A."/>
            <person name="Alvarado L."/>
            <person name="Arachchi H.M."/>
            <person name="Berlin A."/>
            <person name="Chapman S.B."/>
            <person name="Gearin G."/>
            <person name="Goldberg J."/>
            <person name="Griggs A."/>
            <person name="Gujja S."/>
            <person name="Hansen M."/>
            <person name="Heiman D."/>
            <person name="Howarth C."/>
            <person name="Larimer J."/>
            <person name="Lui A."/>
            <person name="MacDonald P.J.P."/>
            <person name="McCowen C."/>
            <person name="Montmayeur A."/>
            <person name="Murphy C."/>
            <person name="Neiman D."/>
            <person name="Pearson M."/>
            <person name="Priest M."/>
            <person name="Roberts A."/>
            <person name="Saif S."/>
            <person name="Shea T."/>
            <person name="Sisk P."/>
            <person name="Stolte C."/>
            <person name="Sykes S."/>
            <person name="Wortman J."/>
            <person name="Nusbaum C."/>
            <person name="Birren B."/>
        </authorList>
    </citation>
    <scope>NUCLEOTIDE SEQUENCE [LARGE SCALE GENOMIC DNA]</scope>
    <source>
        <strain evidence="8 9">ATCC 38327</strain>
    </source>
</reference>
<dbReference type="SUPFAM" id="SSF56300">
    <property type="entry name" value="Metallo-dependent phosphatases"/>
    <property type="match status" value="1"/>
</dbReference>
<dbReference type="EMBL" id="GG745331">
    <property type="protein sequence ID" value="KNE57124.1"/>
    <property type="molecule type" value="Genomic_DNA"/>
</dbReference>
<dbReference type="InterPro" id="IPR006186">
    <property type="entry name" value="Ser/Thr-sp_prot-phosphatase"/>
</dbReference>
<dbReference type="SMART" id="SM00156">
    <property type="entry name" value="PP2Ac"/>
    <property type="match status" value="1"/>
</dbReference>
<evidence type="ECO:0000256" key="2">
    <source>
        <dbReference type="ARBA" id="ARBA00022801"/>
    </source>
</evidence>
<dbReference type="STRING" id="578462.A0A0L0S431"/>
<evidence type="ECO:0000259" key="7">
    <source>
        <dbReference type="PROSITE" id="PS00125"/>
    </source>
</evidence>
<proteinExistence type="inferred from homology"/>
<evidence type="ECO:0000313" key="8">
    <source>
        <dbReference type="EMBL" id="KNE57124.1"/>
    </source>
</evidence>
<reference evidence="9" key="2">
    <citation type="submission" date="2009-11" db="EMBL/GenBank/DDBJ databases">
        <title>The Genome Sequence of Allomyces macrogynus strain ATCC 38327.</title>
        <authorList>
            <consortium name="The Broad Institute Genome Sequencing Platform"/>
            <person name="Russ C."/>
            <person name="Cuomo C."/>
            <person name="Shea T."/>
            <person name="Young S.K."/>
            <person name="Zeng Q."/>
            <person name="Koehrsen M."/>
            <person name="Haas B."/>
            <person name="Borodovsky M."/>
            <person name="Guigo R."/>
            <person name="Alvarado L."/>
            <person name="Berlin A."/>
            <person name="Borenstein D."/>
            <person name="Chen Z."/>
            <person name="Engels R."/>
            <person name="Freedman E."/>
            <person name="Gellesch M."/>
            <person name="Goldberg J."/>
            <person name="Griggs A."/>
            <person name="Gujja S."/>
            <person name="Heiman D."/>
            <person name="Hepburn T."/>
            <person name="Howarth C."/>
            <person name="Jen D."/>
            <person name="Larson L."/>
            <person name="Lewis B."/>
            <person name="Mehta T."/>
            <person name="Park D."/>
            <person name="Pearson M."/>
            <person name="Roberts A."/>
            <person name="Saif S."/>
            <person name="Shenoy N."/>
            <person name="Sisk P."/>
            <person name="Stolte C."/>
            <person name="Sykes S."/>
            <person name="Walk T."/>
            <person name="White J."/>
            <person name="Yandava C."/>
            <person name="Burger G."/>
            <person name="Gray M.W."/>
            <person name="Holland P.W.H."/>
            <person name="King N."/>
            <person name="Lang F.B.F."/>
            <person name="Roger A.J."/>
            <person name="Ruiz-Trillo I."/>
            <person name="Lander E."/>
            <person name="Nusbaum C."/>
        </authorList>
    </citation>
    <scope>NUCLEOTIDE SEQUENCE [LARGE SCALE GENOMIC DNA]</scope>
    <source>
        <strain evidence="9">ATCC 38327</strain>
    </source>
</reference>
<dbReference type="OrthoDB" id="1930084at2759"/>
<dbReference type="PANTHER" id="PTHR45619">
    <property type="entry name" value="SERINE/THREONINE-PROTEIN PHOSPHATASE PP2A-RELATED"/>
    <property type="match status" value="1"/>
</dbReference>
<evidence type="ECO:0000256" key="3">
    <source>
        <dbReference type="ARBA" id="ARBA00023211"/>
    </source>
</evidence>
<protein>
    <recommendedName>
        <fullName evidence="5">Serine/threonine-protein phosphatase</fullName>
        <ecNumber evidence="5">3.1.3.16</ecNumber>
    </recommendedName>
</protein>
<keyword evidence="3" id="KW-0464">Manganese</keyword>
<feature type="region of interest" description="Disordered" evidence="6">
    <location>
        <begin position="291"/>
        <end position="313"/>
    </location>
</feature>
<keyword evidence="2 5" id="KW-0378">Hydrolase</keyword>
<evidence type="ECO:0000256" key="5">
    <source>
        <dbReference type="RuleBase" id="RU004273"/>
    </source>
</evidence>
<dbReference type="Proteomes" id="UP000054350">
    <property type="component" value="Unassembled WGS sequence"/>
</dbReference>
<dbReference type="CDD" id="cd07415">
    <property type="entry name" value="MPP_PP2A_PP4_PP6"/>
    <property type="match status" value="1"/>
</dbReference>
<sequence>MLDLDACISRLLQRQLLAEVVVRDVCAKLKEALLKESNIQHISTPVTVVGDVHGQFYDVLEIFKIGGHCPDTNYLFLGDYVDRGYYSVETISLLACLKLRYPNRIWLLRGNHESRAVTQTYGFYTECMRKYNSANVWRYFTDMFDFLTLSVVIDNVIFCVHGGLSPSLHTLDQIRVIDRFKEIPHDGPMADLVWSDPDNAISDFGISPRGAGYTFGVNVVEKFLYLNDCRHILRAHQLCMEGYQVLFDDLVTTVWSAPNYCYRCGNMASILEISPAIDRFFNVFGAAPDTDRETPSTAGGGAGDPASTPDYFL</sequence>
<evidence type="ECO:0000256" key="1">
    <source>
        <dbReference type="ARBA" id="ARBA00022723"/>
    </source>
</evidence>
<dbReference type="Pfam" id="PF00149">
    <property type="entry name" value="Metallophos"/>
    <property type="match status" value="1"/>
</dbReference>
<gene>
    <name evidence="8" type="ORF">AMAG_02874</name>
</gene>
<evidence type="ECO:0000313" key="9">
    <source>
        <dbReference type="Proteomes" id="UP000054350"/>
    </source>
</evidence>
<dbReference type="OMA" id="KIGGYPP"/>
<dbReference type="GO" id="GO:0046872">
    <property type="term" value="F:metal ion binding"/>
    <property type="evidence" value="ECO:0007669"/>
    <property type="project" value="UniProtKB-KW"/>
</dbReference>
<feature type="domain" description="Serine/threonine specific protein phosphatases" evidence="7">
    <location>
        <begin position="108"/>
        <end position="113"/>
    </location>
</feature>
<name>A0A0L0S431_ALLM3</name>
<keyword evidence="1" id="KW-0479">Metal-binding</keyword>
<dbReference type="VEuPathDB" id="FungiDB:AMAG_02874"/>
<organism evidence="8 9">
    <name type="scientific">Allomyces macrogynus (strain ATCC 38327)</name>
    <name type="common">Allomyces javanicus var. macrogynus</name>
    <dbReference type="NCBI Taxonomy" id="578462"/>
    <lineage>
        <taxon>Eukaryota</taxon>
        <taxon>Fungi</taxon>
        <taxon>Fungi incertae sedis</taxon>
        <taxon>Blastocladiomycota</taxon>
        <taxon>Blastocladiomycetes</taxon>
        <taxon>Blastocladiales</taxon>
        <taxon>Blastocladiaceae</taxon>
        <taxon>Allomyces</taxon>
    </lineage>
</organism>
<dbReference type="InterPro" id="IPR029052">
    <property type="entry name" value="Metallo-depent_PP-like"/>
</dbReference>
<evidence type="ECO:0000256" key="6">
    <source>
        <dbReference type="SAM" id="MobiDB-lite"/>
    </source>
</evidence>
<keyword evidence="9" id="KW-1185">Reference proteome</keyword>
<evidence type="ECO:0000256" key="4">
    <source>
        <dbReference type="ARBA" id="ARBA00048336"/>
    </source>
</evidence>
<dbReference type="InterPro" id="IPR047129">
    <property type="entry name" value="PPA2-like"/>
</dbReference>
<dbReference type="Gene3D" id="3.60.21.10">
    <property type="match status" value="1"/>
</dbReference>
<accession>A0A0L0S431</accession>
<dbReference type="eggNOG" id="KOG0372">
    <property type="taxonomic scope" value="Eukaryota"/>
</dbReference>
<dbReference type="AlphaFoldDB" id="A0A0L0S431"/>
<dbReference type="EC" id="3.1.3.16" evidence="5"/>
<dbReference type="GO" id="GO:0004722">
    <property type="term" value="F:protein serine/threonine phosphatase activity"/>
    <property type="evidence" value="ECO:0007669"/>
    <property type="project" value="UniProtKB-EC"/>
</dbReference>
<dbReference type="InterPro" id="IPR004843">
    <property type="entry name" value="Calcineurin-like_PHP"/>
</dbReference>
<comment type="catalytic activity">
    <reaction evidence="4 5">
        <text>O-phospho-L-threonyl-[protein] + H2O = L-threonyl-[protein] + phosphate</text>
        <dbReference type="Rhea" id="RHEA:47004"/>
        <dbReference type="Rhea" id="RHEA-COMP:11060"/>
        <dbReference type="Rhea" id="RHEA-COMP:11605"/>
        <dbReference type="ChEBI" id="CHEBI:15377"/>
        <dbReference type="ChEBI" id="CHEBI:30013"/>
        <dbReference type="ChEBI" id="CHEBI:43474"/>
        <dbReference type="ChEBI" id="CHEBI:61977"/>
        <dbReference type="EC" id="3.1.3.16"/>
    </reaction>
</comment>
<comment type="similarity">
    <text evidence="5">Belongs to the PPP phosphatase family.</text>
</comment>
<dbReference type="PROSITE" id="PS00125">
    <property type="entry name" value="SER_THR_PHOSPHATASE"/>
    <property type="match status" value="1"/>
</dbReference>